<dbReference type="STRING" id="1179773.BN6_48970"/>
<gene>
    <name evidence="1" type="ordered locus">BN6_48970</name>
</gene>
<protein>
    <submittedName>
        <fullName evidence="1">Uncharacterized protein</fullName>
    </submittedName>
</protein>
<dbReference type="KEGG" id="sesp:BN6_48970"/>
<dbReference type="AlphaFoldDB" id="K0K6I2"/>
<name>K0K6I2_SACES</name>
<evidence type="ECO:0000313" key="2">
    <source>
        <dbReference type="Proteomes" id="UP000006281"/>
    </source>
</evidence>
<dbReference type="Proteomes" id="UP000006281">
    <property type="component" value="Chromosome"/>
</dbReference>
<organism evidence="1 2">
    <name type="scientific">Saccharothrix espanaensis (strain ATCC 51144 / DSM 44229 / JCM 9112 / NBRC 15066 / NRRL 15764)</name>
    <dbReference type="NCBI Taxonomy" id="1179773"/>
    <lineage>
        <taxon>Bacteria</taxon>
        <taxon>Bacillati</taxon>
        <taxon>Actinomycetota</taxon>
        <taxon>Actinomycetes</taxon>
        <taxon>Pseudonocardiales</taxon>
        <taxon>Pseudonocardiaceae</taxon>
        <taxon>Saccharothrix</taxon>
    </lineage>
</organism>
<reference evidence="1 2" key="1">
    <citation type="journal article" date="2012" name="BMC Genomics">
        <title>Complete genome sequence of Saccharothrix espanaensis DSM 44229T and comparison to the other completely sequenced Pseudonocardiaceae.</title>
        <authorList>
            <person name="Strobel T."/>
            <person name="Al-Dilaimi A."/>
            <person name="Blom J."/>
            <person name="Gessner A."/>
            <person name="Kalinowski J."/>
            <person name="Luzhetska M."/>
            <person name="Puhler A."/>
            <person name="Szczepanowski R."/>
            <person name="Bechthold A."/>
            <person name="Ruckert C."/>
        </authorList>
    </citation>
    <scope>NUCLEOTIDE SEQUENCE [LARGE SCALE GENOMIC DNA]</scope>
    <source>
        <strain evidence="2">ATCC 51144 / DSM 44229 / JCM 9112 / NBRC 15066 / NRRL 15764</strain>
    </source>
</reference>
<keyword evidence="2" id="KW-1185">Reference proteome</keyword>
<dbReference type="HOGENOM" id="CLU_2095101_0_0_11"/>
<sequence>MPASAGVRLRGVDRDSLAALFEEAIARASAGEHDAVVTWTAADGHWVQISWHVINLAYPHRRSPDAVLAGVTRPEYVELREWAADSHVTFDHGAHDPAALADFVLACGERLWRPAA</sequence>
<dbReference type="EMBL" id="HE804045">
    <property type="protein sequence ID" value="CCH32168.1"/>
    <property type="molecule type" value="Genomic_DNA"/>
</dbReference>
<dbReference type="PATRIC" id="fig|1179773.3.peg.4912"/>
<proteinExistence type="predicted"/>
<accession>K0K6I2</accession>
<evidence type="ECO:0000313" key="1">
    <source>
        <dbReference type="EMBL" id="CCH32168.1"/>
    </source>
</evidence>